<dbReference type="EMBL" id="AP015041">
    <property type="protein sequence ID" value="BAT96684.1"/>
    <property type="molecule type" value="Genomic_DNA"/>
</dbReference>
<protein>
    <submittedName>
        <fullName evidence="2">Uncharacterized protein</fullName>
    </submittedName>
</protein>
<feature type="compositionally biased region" description="Polar residues" evidence="1">
    <location>
        <begin position="92"/>
        <end position="113"/>
    </location>
</feature>
<name>A0A0S3SUZ7_PHAAN</name>
<reference evidence="2 3" key="1">
    <citation type="journal article" date="2015" name="Sci. Rep.">
        <title>The power of single molecule real-time sequencing technology in the de novo assembly of a eukaryotic genome.</title>
        <authorList>
            <person name="Sakai H."/>
            <person name="Naito K."/>
            <person name="Ogiso-Tanaka E."/>
            <person name="Takahashi Y."/>
            <person name="Iseki K."/>
            <person name="Muto C."/>
            <person name="Satou K."/>
            <person name="Teruya K."/>
            <person name="Shiroma A."/>
            <person name="Shimoji M."/>
            <person name="Hirano T."/>
            <person name="Itoh T."/>
            <person name="Kaga A."/>
            <person name="Tomooka N."/>
        </authorList>
    </citation>
    <scope>NUCLEOTIDE SEQUENCE [LARGE SCALE GENOMIC DNA]</scope>
    <source>
        <strain evidence="3">cv. Shumari</strain>
    </source>
</reference>
<dbReference type="Proteomes" id="UP000291084">
    <property type="component" value="Chromosome 8"/>
</dbReference>
<dbReference type="OrthoDB" id="1436351at2759"/>
<dbReference type="AlphaFoldDB" id="A0A0S3SUZ7"/>
<feature type="compositionally biased region" description="Pro residues" evidence="1">
    <location>
        <begin position="165"/>
        <end position="181"/>
    </location>
</feature>
<gene>
    <name evidence="2" type="primary">Vigan.08G366000</name>
    <name evidence="2" type="ORF">VIGAN_08366000</name>
</gene>
<organism evidence="2 3">
    <name type="scientific">Vigna angularis var. angularis</name>
    <dbReference type="NCBI Taxonomy" id="157739"/>
    <lineage>
        <taxon>Eukaryota</taxon>
        <taxon>Viridiplantae</taxon>
        <taxon>Streptophyta</taxon>
        <taxon>Embryophyta</taxon>
        <taxon>Tracheophyta</taxon>
        <taxon>Spermatophyta</taxon>
        <taxon>Magnoliopsida</taxon>
        <taxon>eudicotyledons</taxon>
        <taxon>Gunneridae</taxon>
        <taxon>Pentapetalae</taxon>
        <taxon>rosids</taxon>
        <taxon>fabids</taxon>
        <taxon>Fabales</taxon>
        <taxon>Fabaceae</taxon>
        <taxon>Papilionoideae</taxon>
        <taxon>50 kb inversion clade</taxon>
        <taxon>NPAAA clade</taxon>
        <taxon>indigoferoid/millettioid clade</taxon>
        <taxon>Phaseoleae</taxon>
        <taxon>Vigna</taxon>
    </lineage>
</organism>
<feature type="compositionally biased region" description="Pro residues" evidence="1">
    <location>
        <begin position="114"/>
        <end position="139"/>
    </location>
</feature>
<feature type="compositionally biased region" description="Pro residues" evidence="1">
    <location>
        <begin position="197"/>
        <end position="230"/>
    </location>
</feature>
<evidence type="ECO:0000313" key="2">
    <source>
        <dbReference type="EMBL" id="BAT96684.1"/>
    </source>
</evidence>
<sequence>MAPFATWRVKDMQKKSHGVRWSVSNTYICFSMHAKLRTFSTISCNQQHTAFKNNHDQNKNTRMSSSMSTLISSSLSQTLKIRTLVIPLSPHTLLTSKTPPSSISLTNMFNPQPNEIPQPQRVPPEIPSLPKVQPSPVPSEQPVIPTRDPETDPHVPPEIITDPAPGHPNPKPDAPKPPLTPPGIEIPLPKPPEKMPKQPPEVDPPRPPEIPPPPSAPPDITPPTGPRIFG</sequence>
<accession>A0A0S3SUZ7</accession>
<keyword evidence="3" id="KW-1185">Reference proteome</keyword>
<feature type="region of interest" description="Disordered" evidence="1">
    <location>
        <begin position="92"/>
        <end position="230"/>
    </location>
</feature>
<dbReference type="PRINTS" id="PR01217">
    <property type="entry name" value="PRICHEXTENSN"/>
</dbReference>
<evidence type="ECO:0000313" key="3">
    <source>
        <dbReference type="Proteomes" id="UP000291084"/>
    </source>
</evidence>
<evidence type="ECO:0000256" key="1">
    <source>
        <dbReference type="SAM" id="MobiDB-lite"/>
    </source>
</evidence>
<proteinExistence type="predicted"/>